<accession>A0A2T7NRC6</accession>
<dbReference type="InterPro" id="IPR034136">
    <property type="entry name" value="TOPRIM_Topo6A/Spo11"/>
</dbReference>
<dbReference type="Pfam" id="PF21180">
    <property type="entry name" value="TOP6A-Spo11_Toprim"/>
    <property type="match status" value="1"/>
</dbReference>
<keyword evidence="5" id="KW-1185">Reference proteome</keyword>
<evidence type="ECO:0000313" key="5">
    <source>
        <dbReference type="Proteomes" id="UP000245119"/>
    </source>
</evidence>
<evidence type="ECO:0000259" key="3">
    <source>
        <dbReference type="Pfam" id="PF21180"/>
    </source>
</evidence>
<dbReference type="GO" id="GO:0003677">
    <property type="term" value="F:DNA binding"/>
    <property type="evidence" value="ECO:0007669"/>
    <property type="project" value="InterPro"/>
</dbReference>
<organism evidence="4 5">
    <name type="scientific">Pomacea canaliculata</name>
    <name type="common">Golden apple snail</name>
    <dbReference type="NCBI Taxonomy" id="400727"/>
    <lineage>
        <taxon>Eukaryota</taxon>
        <taxon>Metazoa</taxon>
        <taxon>Spiralia</taxon>
        <taxon>Lophotrochozoa</taxon>
        <taxon>Mollusca</taxon>
        <taxon>Gastropoda</taxon>
        <taxon>Caenogastropoda</taxon>
        <taxon>Architaenioglossa</taxon>
        <taxon>Ampullarioidea</taxon>
        <taxon>Ampullariidae</taxon>
        <taxon>Pomacea</taxon>
    </lineage>
</organism>
<name>A0A2T7NRC6_POMCA</name>
<comment type="caution">
    <text evidence="4">The sequence shown here is derived from an EMBL/GenBank/DDBJ whole genome shotgun (WGS) entry which is preliminary data.</text>
</comment>
<sequence>MLEVPRWKLHVLATCKGLVAGNLQFYDEYGHHIDLVHILRIINTLNNTADMHSGARFVLIVEKDATFQKLLTDNLCENFFAKIIIITGKGFPDIGTRLLVHKLWETFHLPTFALMDADPHGIHPLDKSFAQAFENHHLAVPAIKWLGILPTDIPRLAIEENTIIQQTEEDLQNLLGMLNRPYILINRKISEQIETMIQRGVKAELQCLDSIHPSYLTNIYLPGKIQSQDWI</sequence>
<dbReference type="GO" id="GO:0042138">
    <property type="term" value="P:meiotic DNA double-strand break formation"/>
    <property type="evidence" value="ECO:0007669"/>
    <property type="project" value="InterPro"/>
</dbReference>
<dbReference type="PRINTS" id="PR01551">
    <property type="entry name" value="SPO11HOMOLOG"/>
</dbReference>
<dbReference type="Gene3D" id="3.40.1360.10">
    <property type="match status" value="1"/>
</dbReference>
<evidence type="ECO:0000313" key="4">
    <source>
        <dbReference type="EMBL" id="PVD23730.1"/>
    </source>
</evidence>
<proteinExistence type="predicted"/>
<dbReference type="CDD" id="cd00223">
    <property type="entry name" value="TOPRIM_TopoIIB_SPO"/>
    <property type="match status" value="1"/>
</dbReference>
<dbReference type="PRINTS" id="PR01550">
    <property type="entry name" value="TOP6AFAMILY"/>
</dbReference>
<keyword evidence="2" id="KW-0539">Nucleus</keyword>
<dbReference type="InterPro" id="IPR036078">
    <property type="entry name" value="Spo11/TopoVI_A_sf"/>
</dbReference>
<dbReference type="OrthoDB" id="5377392at2759"/>
<dbReference type="InterPro" id="IPR002815">
    <property type="entry name" value="Spo11/TopoVI_A"/>
</dbReference>
<dbReference type="GO" id="GO:0003918">
    <property type="term" value="F:DNA topoisomerase type II (double strand cut, ATP-hydrolyzing) activity"/>
    <property type="evidence" value="ECO:0007669"/>
    <property type="project" value="InterPro"/>
</dbReference>
<dbReference type="InterPro" id="IPR013048">
    <property type="entry name" value="Meiotic_Spo11"/>
</dbReference>
<evidence type="ECO:0000256" key="2">
    <source>
        <dbReference type="ARBA" id="ARBA00023242"/>
    </source>
</evidence>
<gene>
    <name evidence="4" type="ORF">C0Q70_17003</name>
</gene>
<dbReference type="PANTHER" id="PTHR10848:SF0">
    <property type="entry name" value="MEIOTIC RECOMBINATION PROTEIN SPO11"/>
    <property type="match status" value="1"/>
</dbReference>
<dbReference type="GO" id="GO:0000228">
    <property type="term" value="C:nuclear chromosome"/>
    <property type="evidence" value="ECO:0007669"/>
    <property type="project" value="TreeGrafter"/>
</dbReference>
<dbReference type="STRING" id="400727.A0A2T7NRC6"/>
<comment type="subcellular location">
    <subcellularLocation>
        <location evidence="1">Nucleus</location>
    </subcellularLocation>
</comment>
<feature type="domain" description="Topoisomerase 6 subunit A/Spo11 TOPRIM" evidence="3">
    <location>
        <begin position="57"/>
        <end position="225"/>
    </location>
</feature>
<evidence type="ECO:0000256" key="1">
    <source>
        <dbReference type="ARBA" id="ARBA00004123"/>
    </source>
</evidence>
<dbReference type="EMBL" id="PZQS01000010">
    <property type="protein sequence ID" value="PVD23730.1"/>
    <property type="molecule type" value="Genomic_DNA"/>
</dbReference>
<dbReference type="PANTHER" id="PTHR10848">
    <property type="entry name" value="MEIOTIC RECOMBINATION PROTEIN SPO11"/>
    <property type="match status" value="1"/>
</dbReference>
<dbReference type="AlphaFoldDB" id="A0A2T7NRC6"/>
<dbReference type="SUPFAM" id="SSF56726">
    <property type="entry name" value="DNA topoisomerase IV, alpha subunit"/>
    <property type="match status" value="1"/>
</dbReference>
<protein>
    <recommendedName>
        <fullName evidence="3">Topoisomerase 6 subunit A/Spo11 TOPRIM domain-containing protein</fullName>
    </recommendedName>
</protein>
<dbReference type="GO" id="GO:0000706">
    <property type="term" value="P:meiotic DNA double-strand break processing"/>
    <property type="evidence" value="ECO:0007669"/>
    <property type="project" value="TreeGrafter"/>
</dbReference>
<dbReference type="Proteomes" id="UP000245119">
    <property type="component" value="Linkage Group LG10"/>
</dbReference>
<dbReference type="GO" id="GO:0007131">
    <property type="term" value="P:reciprocal meiotic recombination"/>
    <property type="evidence" value="ECO:0007669"/>
    <property type="project" value="TreeGrafter"/>
</dbReference>
<reference evidence="4 5" key="1">
    <citation type="submission" date="2018-04" db="EMBL/GenBank/DDBJ databases">
        <title>The genome of golden apple snail Pomacea canaliculata provides insight into stress tolerance and invasive adaptation.</title>
        <authorList>
            <person name="Liu C."/>
            <person name="Liu B."/>
            <person name="Ren Y."/>
            <person name="Zhang Y."/>
            <person name="Wang H."/>
            <person name="Li S."/>
            <person name="Jiang F."/>
            <person name="Yin L."/>
            <person name="Zhang G."/>
            <person name="Qian W."/>
            <person name="Fan W."/>
        </authorList>
    </citation>
    <scope>NUCLEOTIDE SEQUENCE [LARGE SCALE GENOMIC DNA]</scope>
    <source>
        <strain evidence="4">SZHN2017</strain>
        <tissue evidence="4">Muscle</tissue>
    </source>
</reference>